<comment type="subunit">
    <text evidence="4 16">Homodimer.</text>
</comment>
<accession>A0A4D6YHQ7</accession>
<evidence type="ECO:0000256" key="13">
    <source>
        <dbReference type="ARBA" id="ARBA00023285"/>
    </source>
</evidence>
<feature type="active site" evidence="16">
    <location>
        <position position="68"/>
    </location>
</feature>
<dbReference type="SUPFAM" id="SSF53187">
    <property type="entry name" value="Zn-dependent exopeptidases"/>
    <property type="match status" value="1"/>
</dbReference>
<keyword evidence="7 16" id="KW-0028">Amino-acid biosynthesis</keyword>
<dbReference type="NCBIfam" id="TIGR01246">
    <property type="entry name" value="dapE_proteo"/>
    <property type="match status" value="1"/>
</dbReference>
<keyword evidence="8 16" id="KW-0479">Metal-binding</keyword>
<comment type="similarity">
    <text evidence="3 16">Belongs to the peptidase M20A family. DapE subfamily.</text>
</comment>
<dbReference type="PANTHER" id="PTHR43808:SF31">
    <property type="entry name" value="N-ACETYL-L-CITRULLINE DEACETYLASE"/>
    <property type="match status" value="1"/>
</dbReference>
<evidence type="ECO:0000256" key="15">
    <source>
        <dbReference type="ARBA" id="ARBA00051301"/>
    </source>
</evidence>
<dbReference type="CDD" id="cd03891">
    <property type="entry name" value="M20_DapE_proteobac"/>
    <property type="match status" value="1"/>
</dbReference>
<keyword evidence="9 16" id="KW-0378">Hydrolase</keyword>
<evidence type="ECO:0000256" key="7">
    <source>
        <dbReference type="ARBA" id="ARBA00022605"/>
    </source>
</evidence>
<evidence type="ECO:0000256" key="5">
    <source>
        <dbReference type="ARBA" id="ARBA00011921"/>
    </source>
</evidence>
<evidence type="ECO:0000256" key="3">
    <source>
        <dbReference type="ARBA" id="ARBA00006746"/>
    </source>
</evidence>
<dbReference type="Pfam" id="PF07687">
    <property type="entry name" value="M20_dimer"/>
    <property type="match status" value="1"/>
</dbReference>
<dbReference type="Pfam" id="PF01546">
    <property type="entry name" value="Peptidase_M20"/>
    <property type="match status" value="1"/>
</dbReference>
<dbReference type="UniPathway" id="UPA00034">
    <property type="reaction ID" value="UER00021"/>
</dbReference>
<dbReference type="Proteomes" id="UP000298685">
    <property type="component" value="Chromosome"/>
</dbReference>
<dbReference type="InterPro" id="IPR036264">
    <property type="entry name" value="Bact_exopeptidase_dim_dom"/>
</dbReference>
<evidence type="ECO:0000256" key="14">
    <source>
        <dbReference type="ARBA" id="ARBA00031891"/>
    </source>
</evidence>
<dbReference type="PANTHER" id="PTHR43808">
    <property type="entry name" value="ACETYLORNITHINE DEACETYLASE"/>
    <property type="match status" value="1"/>
</dbReference>
<comment type="function">
    <text evidence="16">Catalyzes the hydrolysis of N-succinyl-L,L-diaminopimelic acid (SDAP), forming succinate and LL-2,6-diaminopimelate (DAP), an intermediate involved in the bacterial biosynthesis of lysine and meso-diaminopimelic acid, an essential component of bacterial cell walls.</text>
</comment>
<dbReference type="GO" id="GO:0006526">
    <property type="term" value="P:L-arginine biosynthetic process"/>
    <property type="evidence" value="ECO:0007669"/>
    <property type="project" value="TreeGrafter"/>
</dbReference>
<dbReference type="InterPro" id="IPR001261">
    <property type="entry name" value="ArgE/DapE_CS"/>
</dbReference>
<feature type="binding site" evidence="16">
    <location>
        <position position="99"/>
    </location>
    <ligand>
        <name>Zn(2+)</name>
        <dbReference type="ChEBI" id="CHEBI:29105"/>
        <label>1</label>
    </ligand>
</feature>
<comment type="cofactor">
    <cofactor evidence="1">
        <name>Co(2+)</name>
        <dbReference type="ChEBI" id="CHEBI:48828"/>
    </cofactor>
</comment>
<protein>
    <recommendedName>
        <fullName evidence="6 16">Succinyl-diaminopimelate desuccinylase</fullName>
        <shortName evidence="16">SDAP desuccinylase</shortName>
        <ecNumber evidence="5 16">3.5.1.18</ecNumber>
    </recommendedName>
    <alternativeName>
        <fullName evidence="14 16">N-succinyl-LL-2,6-diaminoheptanedioate amidohydrolase</fullName>
    </alternativeName>
</protein>
<feature type="binding site" evidence="16">
    <location>
        <position position="66"/>
    </location>
    <ligand>
        <name>Zn(2+)</name>
        <dbReference type="ChEBI" id="CHEBI:29105"/>
        <label>1</label>
    </ligand>
</feature>
<dbReference type="EMBL" id="CP032999">
    <property type="protein sequence ID" value="QCI25871.1"/>
    <property type="molecule type" value="Genomic_DNA"/>
</dbReference>
<keyword evidence="10 16" id="KW-0862">Zinc</keyword>
<dbReference type="Gene3D" id="3.40.630.10">
    <property type="entry name" value="Zn peptidases"/>
    <property type="match status" value="2"/>
</dbReference>
<reference evidence="18 19" key="1">
    <citation type="submission" date="2018-10" db="EMBL/GenBank/DDBJ databases">
        <title>Comparative functional genomics of the obligate endosymbiont Buchnera aphidicola.</title>
        <authorList>
            <person name="Chong R.A."/>
        </authorList>
    </citation>
    <scope>NUCLEOTIDE SEQUENCE [LARGE SCALE GENOMIC DNA]</scope>
    <source>
        <strain evidence="18 19">Ska</strain>
    </source>
</reference>
<evidence type="ECO:0000256" key="9">
    <source>
        <dbReference type="ARBA" id="ARBA00022801"/>
    </source>
</evidence>
<dbReference type="InterPro" id="IPR002933">
    <property type="entry name" value="Peptidase_M20"/>
</dbReference>
<feature type="domain" description="Peptidase M20 dimerisation" evidence="17">
    <location>
        <begin position="175"/>
        <end position="282"/>
    </location>
</feature>
<evidence type="ECO:0000256" key="10">
    <source>
        <dbReference type="ARBA" id="ARBA00022833"/>
    </source>
</evidence>
<dbReference type="RefSeq" id="WP_158350307.1">
    <property type="nucleotide sequence ID" value="NZ_CP032999.1"/>
</dbReference>
<organism evidence="18 19">
    <name type="scientific">Buchnera aphidicola</name>
    <name type="common">Sarucallis kahawaluokalani</name>
    <dbReference type="NCBI Taxonomy" id="1241878"/>
    <lineage>
        <taxon>Bacteria</taxon>
        <taxon>Pseudomonadati</taxon>
        <taxon>Pseudomonadota</taxon>
        <taxon>Gammaproteobacteria</taxon>
        <taxon>Enterobacterales</taxon>
        <taxon>Erwiniaceae</taxon>
        <taxon>Buchnera</taxon>
    </lineage>
</organism>
<keyword evidence="13 16" id="KW-0170">Cobalt</keyword>
<dbReference type="GO" id="GO:0009014">
    <property type="term" value="F:succinyl-diaminopimelate desuccinylase activity"/>
    <property type="evidence" value="ECO:0007669"/>
    <property type="project" value="UniProtKB-UniRule"/>
</dbReference>
<evidence type="ECO:0000256" key="12">
    <source>
        <dbReference type="ARBA" id="ARBA00023154"/>
    </source>
</evidence>
<evidence type="ECO:0000256" key="6">
    <source>
        <dbReference type="ARBA" id="ARBA00022391"/>
    </source>
</evidence>
<dbReference type="InterPro" id="IPR011650">
    <property type="entry name" value="Peptidase_M20_dimer"/>
</dbReference>
<feature type="binding site" evidence="16">
    <location>
        <position position="99"/>
    </location>
    <ligand>
        <name>Zn(2+)</name>
        <dbReference type="ChEBI" id="CHEBI:29105"/>
        <label>2</label>
    </ligand>
</feature>
<dbReference type="InterPro" id="IPR005941">
    <property type="entry name" value="DapE_proteobac"/>
</dbReference>
<evidence type="ECO:0000313" key="18">
    <source>
        <dbReference type="EMBL" id="QCI25871.1"/>
    </source>
</evidence>
<dbReference type="HAMAP" id="MF_01690">
    <property type="entry name" value="DapE"/>
    <property type="match status" value="1"/>
</dbReference>
<comment type="pathway">
    <text evidence="2 16">Amino-acid biosynthesis; L-lysine biosynthesis via DAP pathway; LL-2,6-diaminopimelate from (S)-tetrahydrodipicolinate (succinylase route): step 3/3.</text>
</comment>
<comment type="catalytic activity">
    <reaction evidence="15 16">
        <text>N-succinyl-(2S,6S)-2,6-diaminopimelate + H2O = (2S,6S)-2,6-diaminopimelate + succinate</text>
        <dbReference type="Rhea" id="RHEA:22608"/>
        <dbReference type="ChEBI" id="CHEBI:15377"/>
        <dbReference type="ChEBI" id="CHEBI:30031"/>
        <dbReference type="ChEBI" id="CHEBI:57609"/>
        <dbReference type="ChEBI" id="CHEBI:58087"/>
        <dbReference type="EC" id="3.5.1.18"/>
    </reaction>
</comment>
<evidence type="ECO:0000256" key="4">
    <source>
        <dbReference type="ARBA" id="ARBA00011738"/>
    </source>
</evidence>
<dbReference type="SUPFAM" id="SSF55031">
    <property type="entry name" value="Bacterial exopeptidase dimerisation domain"/>
    <property type="match status" value="1"/>
</dbReference>
<evidence type="ECO:0000256" key="1">
    <source>
        <dbReference type="ARBA" id="ARBA00001941"/>
    </source>
</evidence>
<dbReference type="OrthoDB" id="9809784at2"/>
<dbReference type="GO" id="GO:0019877">
    <property type="term" value="P:diaminopimelate biosynthetic process"/>
    <property type="evidence" value="ECO:0007669"/>
    <property type="project" value="UniProtKB-UniRule"/>
</dbReference>
<dbReference type="GO" id="GO:0009089">
    <property type="term" value="P:lysine biosynthetic process via diaminopimelate"/>
    <property type="evidence" value="ECO:0007669"/>
    <property type="project" value="UniProtKB-UniRule"/>
</dbReference>
<keyword evidence="11 16" id="KW-0220">Diaminopimelate biosynthesis</keyword>
<evidence type="ECO:0000313" key="19">
    <source>
        <dbReference type="Proteomes" id="UP000298685"/>
    </source>
</evidence>
<evidence type="ECO:0000259" key="17">
    <source>
        <dbReference type="Pfam" id="PF07687"/>
    </source>
</evidence>
<evidence type="ECO:0000256" key="11">
    <source>
        <dbReference type="ARBA" id="ARBA00022915"/>
    </source>
</evidence>
<evidence type="ECO:0000256" key="16">
    <source>
        <dbReference type="HAMAP-Rule" id="MF_01690"/>
    </source>
</evidence>
<evidence type="ECO:0000256" key="8">
    <source>
        <dbReference type="ARBA" id="ARBA00022723"/>
    </source>
</evidence>
<dbReference type="InterPro" id="IPR050072">
    <property type="entry name" value="Peptidase_M20A"/>
</dbReference>
<dbReference type="GO" id="GO:0050897">
    <property type="term" value="F:cobalt ion binding"/>
    <property type="evidence" value="ECO:0007669"/>
    <property type="project" value="UniProtKB-UniRule"/>
</dbReference>
<comment type="cofactor">
    <cofactor evidence="16">
        <name>Zn(2+)</name>
        <dbReference type="ChEBI" id="CHEBI:29105"/>
    </cofactor>
    <cofactor evidence="16">
        <name>Co(2+)</name>
        <dbReference type="ChEBI" id="CHEBI:48828"/>
    </cofactor>
    <text evidence="16">Binds 2 Zn(2+) or Co(2+) ions per subunit.</text>
</comment>
<name>A0A4D6YHQ7_9GAMM</name>
<evidence type="ECO:0000256" key="2">
    <source>
        <dbReference type="ARBA" id="ARBA00005130"/>
    </source>
</evidence>
<dbReference type="AlphaFoldDB" id="A0A4D6YHQ7"/>
<feature type="binding site" evidence="16">
    <location>
        <position position="348"/>
    </location>
    <ligand>
        <name>Zn(2+)</name>
        <dbReference type="ChEBI" id="CHEBI:29105"/>
        <label>2</label>
    </ligand>
</feature>
<feature type="binding site" evidence="16">
    <location>
        <position position="134"/>
    </location>
    <ligand>
        <name>Zn(2+)</name>
        <dbReference type="ChEBI" id="CHEBI:29105"/>
        <label>2</label>
    </ligand>
</feature>
<gene>
    <name evidence="16" type="primary">dapE</name>
    <name evidence="18" type="ORF">D9V78_00340</name>
</gene>
<dbReference type="GO" id="GO:0008270">
    <property type="term" value="F:zinc ion binding"/>
    <property type="evidence" value="ECO:0007669"/>
    <property type="project" value="UniProtKB-UniRule"/>
</dbReference>
<dbReference type="NCBIfam" id="NF009557">
    <property type="entry name" value="PRK13009.1"/>
    <property type="match status" value="1"/>
</dbReference>
<dbReference type="EC" id="3.5.1.18" evidence="5 16"/>
<sequence length="377" mass="42387">MYCPVVDLSKVLISIPSISPLDLKCQHVICKRLLALGFNVMLFKNKDTNNLWAYRGVGLTFTFAGHTDIVPAGNLVNWNTHPFIPVIDNNILFGRGTSDMKGSLAAMIIAVERFILYRNKSLGRLAFLITSDEESSAEDGTIRIVEYLKSISDGINYCIVGEPTSSNIIGDTIKIGRRGSLHAHISIYGIQGHIAYPQFAENPIHRSILFLKKFVNTIWSSGNIHFYPTSMQISNIYTKNNHENIIPGELHIRCNFRFGTDISVDSIQMKLYNLLNSSNLKYTVKWRLSGKPFVTTSKYLIELVKQSIQSITSTNVSLSTDGGTSDGRFIKDISLELLELGLRNNTIHQVNECVSVHDLQLLSKIYEDILHKIFFKI</sequence>
<feature type="binding site" evidence="16">
    <location>
        <position position="162"/>
    </location>
    <ligand>
        <name>Zn(2+)</name>
        <dbReference type="ChEBI" id="CHEBI:29105"/>
        <label>1</label>
    </ligand>
</feature>
<keyword evidence="12 16" id="KW-0457">Lysine biosynthesis</keyword>
<feature type="active site" description="Proton acceptor" evidence="16">
    <location>
        <position position="133"/>
    </location>
</feature>
<dbReference type="GO" id="GO:0008777">
    <property type="term" value="F:acetylornithine deacetylase activity"/>
    <property type="evidence" value="ECO:0007669"/>
    <property type="project" value="TreeGrafter"/>
</dbReference>
<dbReference type="PROSITE" id="PS00759">
    <property type="entry name" value="ARGE_DAPE_CPG2_2"/>
    <property type="match status" value="1"/>
</dbReference>
<proteinExistence type="inferred from homology"/>